<comment type="similarity">
    <text evidence="1">Belongs to the methyltransferase superfamily.</text>
</comment>
<dbReference type="SUPFAM" id="SSF53335">
    <property type="entry name" value="S-adenosyl-L-methionine-dependent methyltransferases"/>
    <property type="match status" value="1"/>
</dbReference>
<dbReference type="GO" id="GO:0008168">
    <property type="term" value="F:methyltransferase activity"/>
    <property type="evidence" value="ECO:0000318"/>
    <property type="project" value="GO_Central"/>
</dbReference>
<feature type="domain" description="Methyltransferase type 11" evidence="4">
    <location>
        <begin position="42"/>
        <end position="137"/>
    </location>
</feature>
<evidence type="ECO:0000256" key="2">
    <source>
        <dbReference type="ARBA" id="ARBA00022603"/>
    </source>
</evidence>
<evidence type="ECO:0000256" key="1">
    <source>
        <dbReference type="ARBA" id="ARBA00008361"/>
    </source>
</evidence>
<dbReference type="Pfam" id="PF08241">
    <property type="entry name" value="Methyltransf_11"/>
    <property type="match status" value="1"/>
</dbReference>
<dbReference type="AlphaFoldDB" id="Q9RVE4"/>
<name>Q9RVE4_DEIRA</name>
<protein>
    <recommendedName>
        <fullName evidence="4">Methyltransferase type 11 domain-containing protein</fullName>
    </recommendedName>
</protein>
<dbReference type="PIR" id="G75440">
    <property type="entry name" value="G75440"/>
</dbReference>
<dbReference type="GeneID" id="69517331"/>
<dbReference type="OrthoDB" id="9797252at2"/>
<dbReference type="Proteomes" id="UP000002524">
    <property type="component" value="Chromosome 1"/>
</dbReference>
<keyword evidence="2" id="KW-0489">Methyltransferase</keyword>
<proteinExistence type="inferred from homology"/>
<dbReference type="KEGG" id="dra:DR_1085"/>
<dbReference type="InterPro" id="IPR051052">
    <property type="entry name" value="Diverse_substrate_MTase"/>
</dbReference>
<evidence type="ECO:0000313" key="5">
    <source>
        <dbReference type="EMBL" id="AAF10656.1"/>
    </source>
</evidence>
<dbReference type="eggNOG" id="COG0500">
    <property type="taxonomic scope" value="Bacteria"/>
</dbReference>
<reference evidence="5 6" key="1">
    <citation type="journal article" date="1999" name="Science">
        <title>Genome sequence of the radioresistant bacterium Deinococcus radiodurans R1.</title>
        <authorList>
            <person name="White O."/>
            <person name="Eisen J.A."/>
            <person name="Heidelberg J.F."/>
            <person name="Hickey E.K."/>
            <person name="Peterson J.D."/>
            <person name="Dodson R.J."/>
            <person name="Haft D.H."/>
            <person name="Gwinn M.L."/>
            <person name="Nelson W.C."/>
            <person name="Richardson D.L."/>
            <person name="Moffat K.S."/>
            <person name="Qin H."/>
            <person name="Jiang L."/>
            <person name="Pamphile W."/>
            <person name="Crosby M."/>
            <person name="Shen M."/>
            <person name="Vamathevan J.J."/>
            <person name="Lam P."/>
            <person name="McDonald L."/>
            <person name="Utterback T."/>
            <person name="Zalewski C."/>
            <person name="Makarova K.S."/>
            <person name="Aravind L."/>
            <person name="Daly M.J."/>
            <person name="Minton K.W."/>
            <person name="Fleischmann R.D."/>
            <person name="Ketchum K.A."/>
            <person name="Nelson K.E."/>
            <person name="Salzberg S."/>
            <person name="Smith H.O."/>
            <person name="Venter J.C."/>
            <person name="Fraser C.M."/>
        </authorList>
    </citation>
    <scope>NUCLEOTIDE SEQUENCE [LARGE SCALE GENOMIC DNA]</scope>
    <source>
        <strain evidence="6">ATCC 13939 / DSM 20539 / JCM 16871 / LMG 4051 / NBRC 15346 / NCIMB 9279 / R1 / VKM B-1422</strain>
    </source>
</reference>
<dbReference type="PATRIC" id="fig|243230.17.peg.1280"/>
<dbReference type="GO" id="GO:0008757">
    <property type="term" value="F:S-adenosylmethionine-dependent methyltransferase activity"/>
    <property type="evidence" value="ECO:0007669"/>
    <property type="project" value="InterPro"/>
</dbReference>
<dbReference type="STRING" id="243230.DR_1085"/>
<evidence type="ECO:0000313" key="6">
    <source>
        <dbReference type="Proteomes" id="UP000002524"/>
    </source>
</evidence>
<keyword evidence="3" id="KW-0808">Transferase</keyword>
<sequence length="251" mass="27791">MSANPDRFLGRAEVYAAARPDYPPALGNELARRGLLRGQVADLGAGTGLFTRLLLQRGAQVIAVEPNPEMREQLLRALAAEVTRGQLRVQSGTAEATGLPGSSVDLLTAAQAAHWFDPAPTRREFQRVLRPGGQVLFVWNDWREADGPFNEAYGAVVAHFSPEEGRVRTRVPRDELAQWFSGAPEELSFDHPLTFTRERLHALAGSVSYLPAPGSERFPELLARLDQAFDRQARQDTVELTYRTFAFLGRV</sequence>
<evidence type="ECO:0000259" key="4">
    <source>
        <dbReference type="Pfam" id="PF08241"/>
    </source>
</evidence>
<dbReference type="PANTHER" id="PTHR44942:SF4">
    <property type="entry name" value="METHYLTRANSFERASE TYPE 11 DOMAIN-CONTAINING PROTEIN"/>
    <property type="match status" value="1"/>
</dbReference>
<dbReference type="EnsemblBacteria" id="AAF10656">
    <property type="protein sequence ID" value="AAF10656"/>
    <property type="gene ID" value="DR_1085"/>
</dbReference>
<dbReference type="CDD" id="cd02440">
    <property type="entry name" value="AdoMet_MTases"/>
    <property type="match status" value="1"/>
</dbReference>
<gene>
    <name evidence="5" type="ordered locus">DR_1085</name>
</gene>
<dbReference type="HOGENOM" id="CLU_049344_3_3_0"/>
<dbReference type="RefSeq" id="WP_010887728.1">
    <property type="nucleotide sequence ID" value="NC_001263.1"/>
</dbReference>
<dbReference type="PANTHER" id="PTHR44942">
    <property type="entry name" value="METHYLTRANSF_11 DOMAIN-CONTAINING PROTEIN"/>
    <property type="match status" value="1"/>
</dbReference>
<dbReference type="Gene3D" id="3.40.50.150">
    <property type="entry name" value="Vaccinia Virus protein VP39"/>
    <property type="match status" value="1"/>
</dbReference>
<dbReference type="InterPro" id="IPR013216">
    <property type="entry name" value="Methyltransf_11"/>
</dbReference>
<keyword evidence="6" id="KW-1185">Reference proteome</keyword>
<dbReference type="GO" id="GO:0032259">
    <property type="term" value="P:methylation"/>
    <property type="evidence" value="ECO:0007669"/>
    <property type="project" value="UniProtKB-KW"/>
</dbReference>
<dbReference type="InParanoid" id="Q9RVE4"/>
<dbReference type="PaxDb" id="243230-DR_1085"/>
<dbReference type="InterPro" id="IPR029063">
    <property type="entry name" value="SAM-dependent_MTases_sf"/>
</dbReference>
<dbReference type="EMBL" id="AE000513">
    <property type="protein sequence ID" value="AAF10656.1"/>
    <property type="molecule type" value="Genomic_DNA"/>
</dbReference>
<evidence type="ECO:0000256" key="3">
    <source>
        <dbReference type="ARBA" id="ARBA00022679"/>
    </source>
</evidence>
<organism evidence="5 6">
    <name type="scientific">Deinococcus radiodurans (strain ATCC 13939 / DSM 20539 / JCM 16871 / CCUG 27074 / LMG 4051 / NBRC 15346 / NCIMB 9279 / VKM B-1422 / R1)</name>
    <dbReference type="NCBI Taxonomy" id="243230"/>
    <lineage>
        <taxon>Bacteria</taxon>
        <taxon>Thermotogati</taxon>
        <taxon>Deinococcota</taxon>
        <taxon>Deinococci</taxon>
        <taxon>Deinococcales</taxon>
        <taxon>Deinococcaceae</taxon>
        <taxon>Deinococcus</taxon>
    </lineage>
</organism>
<accession>Q9RVE4</accession>